<protein>
    <recommendedName>
        <fullName evidence="3">DUF4789 domain-containing protein</fullName>
    </recommendedName>
</protein>
<reference evidence="4 5" key="1">
    <citation type="journal article" date="2011" name="Science">
        <title>The ecoresponsive genome of Daphnia pulex.</title>
        <authorList>
            <person name="Colbourne J.K."/>
            <person name="Pfrender M.E."/>
            <person name="Gilbert D."/>
            <person name="Thomas W.K."/>
            <person name="Tucker A."/>
            <person name="Oakley T.H."/>
            <person name="Tokishita S."/>
            <person name="Aerts A."/>
            <person name="Arnold G.J."/>
            <person name="Basu M.K."/>
            <person name="Bauer D.J."/>
            <person name="Caceres C.E."/>
            <person name="Carmel L."/>
            <person name="Casola C."/>
            <person name="Choi J.H."/>
            <person name="Detter J.C."/>
            <person name="Dong Q."/>
            <person name="Dusheyko S."/>
            <person name="Eads B.D."/>
            <person name="Frohlich T."/>
            <person name="Geiler-Samerotte K.A."/>
            <person name="Gerlach D."/>
            <person name="Hatcher P."/>
            <person name="Jogdeo S."/>
            <person name="Krijgsveld J."/>
            <person name="Kriventseva E.V."/>
            <person name="Kultz D."/>
            <person name="Laforsch C."/>
            <person name="Lindquist E."/>
            <person name="Lopez J."/>
            <person name="Manak J.R."/>
            <person name="Muller J."/>
            <person name="Pangilinan J."/>
            <person name="Patwardhan R.P."/>
            <person name="Pitluck S."/>
            <person name="Pritham E.J."/>
            <person name="Rechtsteiner A."/>
            <person name="Rho M."/>
            <person name="Rogozin I.B."/>
            <person name="Sakarya O."/>
            <person name="Salamov A."/>
            <person name="Schaack S."/>
            <person name="Shapiro H."/>
            <person name="Shiga Y."/>
            <person name="Skalitzky C."/>
            <person name="Smith Z."/>
            <person name="Souvorov A."/>
            <person name="Sung W."/>
            <person name="Tang Z."/>
            <person name="Tsuchiya D."/>
            <person name="Tu H."/>
            <person name="Vos H."/>
            <person name="Wang M."/>
            <person name="Wolf Y.I."/>
            <person name="Yamagata H."/>
            <person name="Yamada T."/>
            <person name="Ye Y."/>
            <person name="Shaw J.R."/>
            <person name="Andrews J."/>
            <person name="Crease T.J."/>
            <person name="Tang H."/>
            <person name="Lucas S.M."/>
            <person name="Robertson H.M."/>
            <person name="Bork P."/>
            <person name="Koonin E.V."/>
            <person name="Zdobnov E.M."/>
            <person name="Grigoriev I.V."/>
            <person name="Lynch M."/>
            <person name="Boore J.L."/>
        </authorList>
    </citation>
    <scope>NUCLEOTIDE SEQUENCE [LARGE SCALE GENOMIC DNA]</scope>
</reference>
<sequence>MDITCDSRLFICILLLLFVSKITSDPLRIHRRPSKGSLEFSPDVNANPWNQRLGKILIPFHRRKVRKSSVEEILPPLESSIAPPSDSELKILPPKLWQSLFNNLQVATTNTGCTCTDPNPLAATFGRVCSTTCLKPETWCKWQTCTRSTTLSILYSLFTGIQILGQETILLSYISTTQNVQIDELNCELLESKCIAKSASTQAKVIGALGTGAAIALSVAIAVDKKTKLNEEEEEEEEYEEAYQEPEYSKKLYRKSKSYFENLKSSMASIDERFDVMPLSLLGLSLRRIAQPAVGICSCSVSIPLRFQQECTTTCLSSKRLCGNNFCTRTSVFNAFLYPTGSNSELTTQTFLAVNNKDCEKLTADCIASSAIGAVAKIGAAAGLAAAALSSGMGAAAKLFITASNNKSNGTERLHSNYSRRTAKKLNYFDSLPKSNSLFDVIEPFLESSIVEEKNLKKIPQNNLFRRLSGRQEVKSVTGCTCNDPSPSAGTIGRACSTTCRNSETLCSGSRICYRTTTFMAVYSLFTGTRYFFYDTKYGTKSFSISTILTRTYSQIDEEKCELLESQCNAVDTLAKARQPAADVAALSVGLGAGAVGIAVIKAKHSQAVDNATYEEYGDYPDVQSPYAWRKGRQRMSSIKENNQNEISTNPQTRKSDQHLVLPQHLDFAPPSVVSSMEEILNVPTFLKLSGRQAAGCVCNILGPQGCTTTCLSSEQPCGGGYCTRTSVYEASKYLMGPGTLDSGTYSILSVNNKDCEKLLVDCSVASSTILAAGRIAAIGVGVGGGLAAGIAVAAVVVANNNQQNNNDNNNDNNNNNNNQQSAQISNQTPANNLPIPVVGLSFPDDGTGDSAIRFPDGSSHPIFSRGPCNQTNQWVTVDPISLQGGCTLRLCEEERVFVGRTGLCHDVNDPLECQEGRRLYYTAYGDPLCDCPIGQYPFPDSTKDDCVSLFSRGPCPNRQVLVITEDGRLSCESLECQSINGGDDGRFQQLVPDEKGTCFALGSRGPCSSTQLLGYDIFKRQLQCVVDPFSPESSPSQQNELVDGAENKELFSQDYISERIEWIEYLISISLLQRRYLMEPIERQDNAGILQLPSSLPDSLLLPCRTGARSDNNFKCANPLVSDSGSGGSLSPVPPLVTCPADSFLTASGSCVDDSRAASCGPSTRFNEATGQCRSLF</sequence>
<evidence type="ECO:0000313" key="5">
    <source>
        <dbReference type="Proteomes" id="UP000000305"/>
    </source>
</evidence>
<feature type="compositionally biased region" description="Low complexity" evidence="1">
    <location>
        <begin position="802"/>
        <end position="828"/>
    </location>
</feature>
<dbReference type="EMBL" id="GL732592">
    <property type="protein sequence ID" value="EFX73214.1"/>
    <property type="molecule type" value="Genomic_DNA"/>
</dbReference>
<feature type="region of interest" description="Disordered" evidence="1">
    <location>
        <begin position="802"/>
        <end position="829"/>
    </location>
</feature>
<evidence type="ECO:0000256" key="1">
    <source>
        <dbReference type="SAM" id="MobiDB-lite"/>
    </source>
</evidence>
<dbReference type="PANTHER" id="PTHR21177:SF7">
    <property type="entry name" value="GH11627P"/>
    <property type="match status" value="1"/>
</dbReference>
<dbReference type="HOGENOM" id="CLU_279689_0_0_1"/>
<feature type="signal peptide" evidence="2">
    <location>
        <begin position="1"/>
        <end position="24"/>
    </location>
</feature>
<evidence type="ECO:0000313" key="4">
    <source>
        <dbReference type="EMBL" id="EFX73214.1"/>
    </source>
</evidence>
<dbReference type="OrthoDB" id="6369146at2759"/>
<organism evidence="4 5">
    <name type="scientific">Daphnia pulex</name>
    <name type="common">Water flea</name>
    <dbReference type="NCBI Taxonomy" id="6669"/>
    <lineage>
        <taxon>Eukaryota</taxon>
        <taxon>Metazoa</taxon>
        <taxon>Ecdysozoa</taxon>
        <taxon>Arthropoda</taxon>
        <taxon>Crustacea</taxon>
        <taxon>Branchiopoda</taxon>
        <taxon>Diplostraca</taxon>
        <taxon>Cladocera</taxon>
        <taxon>Anomopoda</taxon>
        <taxon>Daphniidae</taxon>
        <taxon>Daphnia</taxon>
    </lineage>
</organism>
<dbReference type="InParanoid" id="E9H4W9"/>
<proteinExistence type="predicted"/>
<keyword evidence="5" id="KW-1185">Reference proteome</keyword>
<dbReference type="InterPro" id="IPR031993">
    <property type="entry name" value="DUF4789"/>
</dbReference>
<evidence type="ECO:0000256" key="2">
    <source>
        <dbReference type="SAM" id="SignalP"/>
    </source>
</evidence>
<name>E9H4W9_DAPPU</name>
<dbReference type="PhylomeDB" id="E9H4W9"/>
<dbReference type="KEGG" id="dpx:DAPPUDRAFT_110008"/>
<dbReference type="Pfam" id="PF16033">
    <property type="entry name" value="DUF4789"/>
    <property type="match status" value="1"/>
</dbReference>
<dbReference type="Proteomes" id="UP000000305">
    <property type="component" value="Unassembled WGS sequence"/>
</dbReference>
<dbReference type="AlphaFoldDB" id="E9H4W9"/>
<gene>
    <name evidence="4" type="ORF">DAPPUDRAFT_110008</name>
</gene>
<accession>E9H4W9</accession>
<dbReference type="PANTHER" id="PTHR21177">
    <property type="entry name" value="IP06524P-RELATED"/>
    <property type="match status" value="1"/>
</dbReference>
<feature type="domain" description="DUF4789" evidence="3">
    <location>
        <begin position="913"/>
        <end position="1008"/>
    </location>
</feature>
<keyword evidence="2" id="KW-0732">Signal</keyword>
<evidence type="ECO:0000259" key="3">
    <source>
        <dbReference type="Pfam" id="PF16033"/>
    </source>
</evidence>
<feature type="chain" id="PRO_5003240838" description="DUF4789 domain-containing protein" evidence="2">
    <location>
        <begin position="25"/>
        <end position="1178"/>
    </location>
</feature>